<dbReference type="Proteomes" id="UP000000788">
    <property type="component" value="Chromosome"/>
</dbReference>
<evidence type="ECO:0000313" key="1">
    <source>
        <dbReference type="EMBL" id="ABX08297.1"/>
    </source>
</evidence>
<sequence>MCQHYFEFYFLVKLDTSILQLDLPDPESDDLSSIEFLDRLEKAWSICERFDLQTEIWRGRILRVVRDREKKGGEGRGAGFLQWLREMEISKTRAYALIQLAESADDLVGAGMLEDESVNNFSRRAFIETAQSAPEVKQMIAESANEGNAITRRQVRRLSDEFTSATSPLLPDVIREKTQANLLPPRVVAPLVKELSQLPEIQQEDLRKVLQEDSDLESIKGVTTVARYMRKAIDASFALRAFQREDLDLEKATQEAQRLQLLGTLTDAFVQAKTIEASVLRMHTAWRKLGELYEKLWIDSGSSTPHLRAALDTLQTLSGARIKVSLGELSGGKKVRLQIVEESPDHIEPPIIS</sequence>
<dbReference type="AlphaFoldDB" id="A9BDY7"/>
<reference evidence="1 2" key="1">
    <citation type="journal article" date="2007" name="PLoS Genet.">
        <title>Patterns and implications of gene gain and loss in the evolution of Prochlorococcus.</title>
        <authorList>
            <person name="Kettler G.C."/>
            <person name="Martiny A.C."/>
            <person name="Huang K."/>
            <person name="Zucker J."/>
            <person name="Coleman M.L."/>
            <person name="Rodrigue S."/>
            <person name="Chen F."/>
            <person name="Lapidus A."/>
            <person name="Ferriera S."/>
            <person name="Johnson J."/>
            <person name="Steglich C."/>
            <person name="Church G.M."/>
            <person name="Richardson P."/>
            <person name="Chisholm S.W."/>
        </authorList>
    </citation>
    <scope>NUCLEOTIDE SEQUENCE [LARGE SCALE GENOMIC DNA]</scope>
    <source>
        <strain evidence="2">MIT 9211</strain>
    </source>
</reference>
<proteinExistence type="predicted"/>
<gene>
    <name evidence="1" type="ordered locus">P9211_03661</name>
</gene>
<protein>
    <submittedName>
        <fullName evidence="1">Uncharacterized protein</fullName>
    </submittedName>
</protein>
<evidence type="ECO:0000313" key="2">
    <source>
        <dbReference type="Proteomes" id="UP000000788"/>
    </source>
</evidence>
<dbReference type="RefSeq" id="WP_012194921.1">
    <property type="nucleotide sequence ID" value="NC_009976.1"/>
</dbReference>
<name>A9BDY7_PROM4</name>
<dbReference type="KEGG" id="pmj:P9211_03661"/>
<organism evidence="1 2">
    <name type="scientific">Prochlorococcus marinus (strain MIT 9211)</name>
    <dbReference type="NCBI Taxonomy" id="93059"/>
    <lineage>
        <taxon>Bacteria</taxon>
        <taxon>Bacillati</taxon>
        <taxon>Cyanobacteriota</taxon>
        <taxon>Cyanophyceae</taxon>
        <taxon>Synechococcales</taxon>
        <taxon>Prochlorococcaceae</taxon>
        <taxon>Prochlorococcus</taxon>
    </lineage>
</organism>
<dbReference type="HOGENOM" id="CLU_823696_0_0_3"/>
<keyword evidence="2" id="KW-1185">Reference proteome</keyword>
<dbReference type="EMBL" id="CP000878">
    <property type="protein sequence ID" value="ABX08297.1"/>
    <property type="molecule type" value="Genomic_DNA"/>
</dbReference>
<dbReference type="eggNOG" id="ENOG502Z7TH">
    <property type="taxonomic scope" value="Bacteria"/>
</dbReference>
<accession>A9BDY7</accession>
<dbReference type="STRING" id="93059.P9211_03661"/>